<protein>
    <submittedName>
        <fullName evidence="1">Uncharacterized protein</fullName>
    </submittedName>
</protein>
<dbReference type="AlphaFoldDB" id="A0A8T1QUX1"/>
<reference evidence="1" key="1">
    <citation type="submission" date="2020-12" db="EMBL/GenBank/DDBJ databases">
        <title>WGS assembly of Carya illinoinensis cv. Pawnee.</title>
        <authorList>
            <person name="Platts A."/>
            <person name="Shu S."/>
            <person name="Wright S."/>
            <person name="Barry K."/>
            <person name="Edger P."/>
            <person name="Pires J.C."/>
            <person name="Schmutz J."/>
        </authorList>
    </citation>
    <scope>NUCLEOTIDE SEQUENCE</scope>
    <source>
        <tissue evidence="1">Leaf</tissue>
    </source>
</reference>
<sequence length="35" mass="4236">MFMRFWLSVKCINSFESIYTHCSGDKFIFSRFGYS</sequence>
<name>A0A8T1QUX1_CARIL</name>
<evidence type="ECO:0000313" key="2">
    <source>
        <dbReference type="Proteomes" id="UP000811609"/>
    </source>
</evidence>
<proteinExistence type="predicted"/>
<gene>
    <name evidence="1" type="ORF">CIPAW_04G191200</name>
</gene>
<dbReference type="Proteomes" id="UP000811609">
    <property type="component" value="Chromosome 4"/>
</dbReference>
<dbReference type="EMBL" id="CM031812">
    <property type="protein sequence ID" value="KAG6658868.1"/>
    <property type="molecule type" value="Genomic_DNA"/>
</dbReference>
<evidence type="ECO:0000313" key="1">
    <source>
        <dbReference type="EMBL" id="KAG6658868.1"/>
    </source>
</evidence>
<keyword evidence="2" id="KW-1185">Reference proteome</keyword>
<organism evidence="1 2">
    <name type="scientific">Carya illinoinensis</name>
    <name type="common">Pecan</name>
    <dbReference type="NCBI Taxonomy" id="32201"/>
    <lineage>
        <taxon>Eukaryota</taxon>
        <taxon>Viridiplantae</taxon>
        <taxon>Streptophyta</taxon>
        <taxon>Embryophyta</taxon>
        <taxon>Tracheophyta</taxon>
        <taxon>Spermatophyta</taxon>
        <taxon>Magnoliopsida</taxon>
        <taxon>eudicotyledons</taxon>
        <taxon>Gunneridae</taxon>
        <taxon>Pentapetalae</taxon>
        <taxon>rosids</taxon>
        <taxon>fabids</taxon>
        <taxon>Fagales</taxon>
        <taxon>Juglandaceae</taxon>
        <taxon>Carya</taxon>
    </lineage>
</organism>
<comment type="caution">
    <text evidence="1">The sequence shown here is derived from an EMBL/GenBank/DDBJ whole genome shotgun (WGS) entry which is preliminary data.</text>
</comment>
<accession>A0A8T1QUX1</accession>